<keyword evidence="21" id="KW-0539">Nucleus</keyword>
<dbReference type="GO" id="GO:0046872">
    <property type="term" value="F:metal ion binding"/>
    <property type="evidence" value="ECO:0007669"/>
    <property type="project" value="UniProtKB-KW"/>
</dbReference>
<evidence type="ECO:0000256" key="15">
    <source>
        <dbReference type="ARBA" id="ARBA00022840"/>
    </source>
</evidence>
<evidence type="ECO:0000256" key="7">
    <source>
        <dbReference type="ARBA" id="ARBA00012577"/>
    </source>
</evidence>
<gene>
    <name evidence="27" type="primary">LOC103661290</name>
</gene>
<dbReference type="PROSITE" id="PS00833">
    <property type="entry name" value="25A_SYNTH_2"/>
    <property type="match status" value="4"/>
</dbReference>
<evidence type="ECO:0000256" key="17">
    <source>
        <dbReference type="ARBA" id="ARBA00022859"/>
    </source>
</evidence>
<dbReference type="GO" id="GO:0005654">
    <property type="term" value="C:nucleoplasm"/>
    <property type="evidence" value="ECO:0007669"/>
    <property type="project" value="TreeGrafter"/>
</dbReference>
<dbReference type="STRING" id="29073.ENSUMAP00000013737"/>
<dbReference type="Pfam" id="PF01909">
    <property type="entry name" value="NTP_transf_2"/>
    <property type="match status" value="2"/>
</dbReference>
<keyword evidence="10" id="KW-0808">Transferase</keyword>
<dbReference type="PANTHER" id="PTHR11258:SF4">
    <property type="entry name" value="2'-5'-OLIGOADENYLATE SYNTHASE 3"/>
    <property type="match status" value="1"/>
</dbReference>
<evidence type="ECO:0000256" key="8">
    <source>
        <dbReference type="ARBA" id="ARBA00022490"/>
    </source>
</evidence>
<dbReference type="GO" id="GO:0045087">
    <property type="term" value="P:innate immune response"/>
    <property type="evidence" value="ECO:0007669"/>
    <property type="project" value="UniProtKB-KW"/>
</dbReference>
<keyword evidence="15" id="KW-0067">ATP-binding</keyword>
<comment type="catalytic activity">
    <reaction evidence="1">
        <text>3 ATP = 5'-triphosphoadenylyl-(2'-&gt;5')-adenylyl-(2'-&gt;5')-adenosine + 2 diphosphate</text>
        <dbReference type="Rhea" id="RHEA:34407"/>
        <dbReference type="ChEBI" id="CHEBI:30616"/>
        <dbReference type="ChEBI" id="CHEBI:33019"/>
        <dbReference type="ChEBI" id="CHEBI:67143"/>
        <dbReference type="EC" id="2.7.7.84"/>
    </reaction>
</comment>
<evidence type="ECO:0000256" key="13">
    <source>
        <dbReference type="ARBA" id="ARBA00022737"/>
    </source>
</evidence>
<evidence type="ECO:0000256" key="9">
    <source>
        <dbReference type="ARBA" id="ARBA00022588"/>
    </source>
</evidence>
<keyword evidence="17" id="KW-0391">Immunity</keyword>
<dbReference type="PROSITE" id="PS50152">
    <property type="entry name" value="25A_SYNTH_3"/>
    <property type="match status" value="5"/>
</dbReference>
<keyword evidence="9" id="KW-0399">Innate immunity</keyword>
<dbReference type="GO" id="GO:0051607">
    <property type="term" value="P:defense response to virus"/>
    <property type="evidence" value="ECO:0007669"/>
    <property type="project" value="UniProtKB-KW"/>
</dbReference>
<organism evidence="26 27">
    <name type="scientific">Ursus maritimus</name>
    <name type="common">Polar bear</name>
    <name type="synonym">Thalarctos maritimus</name>
    <dbReference type="NCBI Taxonomy" id="29073"/>
    <lineage>
        <taxon>Eukaryota</taxon>
        <taxon>Metazoa</taxon>
        <taxon>Chordata</taxon>
        <taxon>Craniata</taxon>
        <taxon>Vertebrata</taxon>
        <taxon>Euteleostomi</taxon>
        <taxon>Mammalia</taxon>
        <taxon>Eutheria</taxon>
        <taxon>Laurasiatheria</taxon>
        <taxon>Carnivora</taxon>
        <taxon>Caniformia</taxon>
        <taxon>Ursidae</taxon>
        <taxon>Ursus</taxon>
    </lineage>
</organism>
<dbReference type="GeneID" id="103661290"/>
<comment type="subcellular location">
    <subcellularLocation>
        <location evidence="4">Cytoplasm</location>
    </subcellularLocation>
    <subcellularLocation>
        <location evidence="3">Nucleus</location>
    </subcellularLocation>
</comment>
<comment type="subunit">
    <text evidence="6">Monomer.</text>
</comment>
<comment type="similarity">
    <text evidence="5">Belongs to the 2-5A synthase family.</text>
</comment>
<evidence type="ECO:0000256" key="6">
    <source>
        <dbReference type="ARBA" id="ARBA00011245"/>
    </source>
</evidence>
<dbReference type="InterPro" id="IPR018952">
    <property type="entry name" value="2-5-oligoAdlate_synth_1_dom2/C"/>
</dbReference>
<dbReference type="InterPro" id="IPR006117">
    <property type="entry name" value="2-5OAS_C_CS"/>
</dbReference>
<dbReference type="GO" id="GO:0003725">
    <property type="term" value="F:double-stranded RNA binding"/>
    <property type="evidence" value="ECO:0007669"/>
    <property type="project" value="UniProtKB-ARBA"/>
</dbReference>
<feature type="domain" description="2'-5'-oligoadenylate synthetase 1" evidence="25">
    <location>
        <begin position="1346"/>
        <end position="1528"/>
    </location>
</feature>
<evidence type="ECO:0000256" key="2">
    <source>
        <dbReference type="ARBA" id="ARBA00001946"/>
    </source>
</evidence>
<feature type="domain" description="2'-5'-oligoadenylate synthetase 1" evidence="25">
    <location>
        <begin position="907"/>
        <end position="1087"/>
    </location>
</feature>
<dbReference type="Gene3D" id="1.10.1410.20">
    <property type="entry name" value="2'-5'-oligoadenylate synthetase 1, domain 2"/>
    <property type="match status" value="5"/>
</dbReference>
<dbReference type="SUPFAM" id="SSF81631">
    <property type="entry name" value="PAP/OAS1 substrate-binding domain"/>
    <property type="match status" value="5"/>
</dbReference>
<evidence type="ECO:0000256" key="21">
    <source>
        <dbReference type="ARBA" id="ARBA00023242"/>
    </source>
</evidence>
<name>A0A384BXA8_URSMA</name>
<sequence length="1877" mass="210254">MAMNDVYRTPAAALDSLVARSLQPCPEFLGAARRALGTLAAALRERGGRAGAQPWRVLKIAKGGSACRGTALRGGCDSELVIFLDCFKSYKDEGAHRAEILSKLRTLLQSWGQKPISGLSFELPRQDGARVLRFRLASSDLENWMDVSLVPAFDALGQLSSNVKPAPQVYSTLLKSGCQGGEHAACFSELRRGFVSVRPAKVKSLILLVKHWYRQVCRMEARRDLLPPAYALELLTIFAWEQGCAKEAFSLAQGLRTVLGLIQQHQHLCVFWTLNYSFEEAEVRQFLRHQLERPRPVILDPADPTWDVGNGAAWRWDILAQEAGSCYERPCFLQTAGGAVQPWEGPGLPRAGGSGLGHPIQRDSAQRTPEDSSSLHAVRPRAKNRQPSGPAPGPSGAASITPSMLGMALALSQIAAKDLDRFIQDHLKPNPQFQKQVSKAIDVILGCLRENCVYKASRVSKGGSFGRGTDLRGGCDAELVIFLNCFHDYEDQRARSTEILNEMRAQLESCWQDPDSGLSLRFPDQTVTRALQLQLVSTALESWMDVTLLPVFDAVGQLCSGAKPAPQVYSTLLKSGCQGGEHAACFSELRRDFVNTRPTKLKSLILLVKHWYHQVAAQNKRQQPACAALPPVYALELLTIFAWEQGCGKESFKMAEGLKTVLELVQQHQQLCVYWTVNYSFEDPDIRTHLLGQLQKKRPLVLDPADPTWNVGQGSWELLAQQAAALGTQACLRSREGVSVQPWNVMPALLYQTPAGDLDKFISEFLQPNRQFLAQVNKAVDIICSFLRENCFQNSATKVLKVVKGGSLAKGTALRGCSDADLVVFLSCFSQFAEQGNRRAEIISEIRAQLEACQRKMQFEVKFEIPKWENSRVLSFSLTSQTMLDQSVDFDVLPAFNALGQLVPGYRPPAQVYVDLIHSYNHAGEYSTCFTELQRDFVISRPTKLKSLIRLVKHWYRQCNKMPKGKGSLPPQHGLELLTVYAWEQGGRDTQFDMAQGFRTVLELVSQYPQLCVYWTVNYNYEDKTVGDFLKWKLKQPRPIILDPADPTGNLGHNARWDLLAEEAAACMSALCCLSRDGTPIQPWPVELAPPPDKETLQRPLFYKSSPTPTTCTHVPSLLPGGPRTSVKSQNNPAGDAGPNKGGGDLDPKQPENPASVYEQKPVVLVSWLQAREWLLLSLASSSRSPPQPAGAMGIWASHLYSVPPEKLDELIENSLRPYGECQKHIDDTVNTICAVLQETEQIPRTISVVKGGSYGRKTVLRGSSDGTIVIFVSDLEQFQDQKRNQDKILSKIWQCLKDCQLTMKLPAKMEVQRFHSGLTFQLSTKWQTIAFEVLPAYNALGLSEKPSPQTYRELRRALDMTKAQPGEFSICFAELRQRFFHNRPRKLRDLILLVKYWYQQCQEKMKGLPPSAIYALELLTVYAWEQGCRAENFDVAEGLRTVLGLIRQQEQLCVYWIINYNFENETVRNILLSQLRSSRPVILDPADPTNNVSKDKACWQLLKQEAQSWLSSLSPNESPGPSWNVLPAPLFTTPGHLLDKFIKDFLQPDKQFLDQIAVAVDFICKFLQKNCFRHSATKVQKTVKGGSTGKGTALKTGSDADLVVFPDSLKSYASQKNERCCIIKEIHKQLVACQQEKEFAVKFEISKWKAPRVLSFSLRSKVLNESVNFDVLPAFNALGQLNSGSPPSPKVYAELIDLYKSSDAEGGEFSTCFTELQCNFVVSRPTKLKDLIRLVKHWYKQCERKLKQKGSLPPKYALELLTIYSWEQGSGAENFDTAEGFRTVLELITKYQQLCVFWTVNYSFEDETVRNFLLTQIQRTRPVILDPADPTGDVGGGDRWCWHLLAKEATEWLSSFCFKDGTGYPVRSWKVPVRII</sequence>
<evidence type="ECO:0000256" key="16">
    <source>
        <dbReference type="ARBA" id="ARBA00022842"/>
    </source>
</evidence>
<evidence type="ECO:0000256" key="10">
    <source>
        <dbReference type="ARBA" id="ARBA00022679"/>
    </source>
</evidence>
<accession>A0A384BXA8</accession>
<dbReference type="InterPro" id="IPR006116">
    <property type="entry name" value="NT_2-5OAS_ClassI-CCAase"/>
</dbReference>
<evidence type="ECO:0000256" key="18">
    <source>
        <dbReference type="ARBA" id="ARBA00022884"/>
    </source>
</evidence>
<dbReference type="GO" id="GO:0016020">
    <property type="term" value="C:membrane"/>
    <property type="evidence" value="ECO:0007669"/>
    <property type="project" value="TreeGrafter"/>
</dbReference>
<feature type="compositionally biased region" description="Basic and acidic residues" evidence="23">
    <location>
        <begin position="360"/>
        <end position="370"/>
    </location>
</feature>
<evidence type="ECO:0000256" key="22">
    <source>
        <dbReference type="ARBA" id="ARBA00073373"/>
    </source>
</evidence>
<dbReference type="FunFam" id="3.30.460.10:FF:000007">
    <property type="entry name" value="2'-5'-oligoadenylate synthetase 1"/>
    <property type="match status" value="5"/>
</dbReference>
<evidence type="ECO:0000259" key="25">
    <source>
        <dbReference type="Pfam" id="PF10421"/>
    </source>
</evidence>
<evidence type="ECO:0000256" key="14">
    <source>
        <dbReference type="ARBA" id="ARBA00022741"/>
    </source>
</evidence>
<evidence type="ECO:0000256" key="3">
    <source>
        <dbReference type="ARBA" id="ARBA00004123"/>
    </source>
</evidence>
<keyword evidence="8" id="KW-0963">Cytoplasm</keyword>
<dbReference type="KEGG" id="umr:103661290"/>
<evidence type="ECO:0000259" key="24">
    <source>
        <dbReference type="Pfam" id="PF01909"/>
    </source>
</evidence>
<keyword evidence="18" id="KW-0694">RNA-binding</keyword>
<feature type="domain" description="2'-5'-oligoadenylate synthetase 1" evidence="25">
    <location>
        <begin position="563"/>
        <end position="747"/>
    </location>
</feature>
<dbReference type="FunFam" id="1.10.1410.20:FF:000001">
    <property type="entry name" value="2'-5'-oligoadenylate synthetase 1"/>
    <property type="match status" value="3"/>
</dbReference>
<feature type="region of interest" description="Disordered" evidence="23">
    <location>
        <begin position="1089"/>
        <end position="1154"/>
    </location>
</feature>
<evidence type="ECO:0000256" key="1">
    <source>
        <dbReference type="ARBA" id="ARBA00001112"/>
    </source>
</evidence>
<dbReference type="EC" id="2.7.7.84" evidence="7"/>
<keyword evidence="14" id="KW-0547">Nucleotide-binding</keyword>
<keyword evidence="16" id="KW-0460">Magnesium</keyword>
<dbReference type="GO" id="GO:0005524">
    <property type="term" value="F:ATP binding"/>
    <property type="evidence" value="ECO:0007669"/>
    <property type="project" value="UniProtKB-KW"/>
</dbReference>
<proteinExistence type="inferred from homology"/>
<keyword evidence="26" id="KW-1185">Reference proteome</keyword>
<reference evidence="27" key="1">
    <citation type="submission" date="2025-08" db="UniProtKB">
        <authorList>
            <consortium name="RefSeq"/>
        </authorList>
    </citation>
    <scope>IDENTIFICATION</scope>
    <source>
        <tissue evidence="27">Whole blood</tissue>
    </source>
</reference>
<keyword evidence="19" id="KW-0007">Acetylation</keyword>
<dbReference type="GO" id="GO:0001730">
    <property type="term" value="F:2'-5'-oligoadenylate synthetase activity"/>
    <property type="evidence" value="ECO:0007669"/>
    <property type="project" value="UniProtKB-EC"/>
</dbReference>
<feature type="region of interest" description="Disordered" evidence="23">
    <location>
        <begin position="343"/>
        <end position="399"/>
    </location>
</feature>
<dbReference type="PROSITE" id="PS00832">
    <property type="entry name" value="25A_SYNTH_1"/>
    <property type="match status" value="3"/>
</dbReference>
<dbReference type="RefSeq" id="XP_008687223.2">
    <property type="nucleotide sequence ID" value="XM_008689001.2"/>
</dbReference>
<feature type="domain" description="2'-5'-oligoadenylate synthetase 1" evidence="25">
    <location>
        <begin position="164"/>
        <end position="344"/>
    </location>
</feature>
<evidence type="ECO:0000313" key="27">
    <source>
        <dbReference type="RefSeq" id="XP_008687223.2"/>
    </source>
</evidence>
<evidence type="ECO:0000256" key="12">
    <source>
        <dbReference type="ARBA" id="ARBA00022723"/>
    </source>
</evidence>
<keyword evidence="13" id="KW-0677">Repeat</keyword>
<dbReference type="PANTHER" id="PTHR11258">
    <property type="entry name" value="2-5 OLIGOADENYLATE SYNTHETASE"/>
    <property type="match status" value="1"/>
</dbReference>
<dbReference type="GO" id="GO:0005829">
    <property type="term" value="C:cytosol"/>
    <property type="evidence" value="ECO:0007669"/>
    <property type="project" value="TreeGrafter"/>
</dbReference>
<keyword evidence="12" id="KW-0479">Metal-binding</keyword>
<dbReference type="SUPFAM" id="SSF81301">
    <property type="entry name" value="Nucleotidyltransferase"/>
    <property type="match status" value="5"/>
</dbReference>
<dbReference type="Gene3D" id="3.30.460.10">
    <property type="entry name" value="Beta Polymerase, domain 2"/>
    <property type="match status" value="5"/>
</dbReference>
<dbReference type="FunFam" id="1.10.1410.20:FF:000002">
    <property type="entry name" value="2'-5'-oligoadenylate synthetase 3"/>
    <property type="match status" value="2"/>
</dbReference>
<evidence type="ECO:0000256" key="20">
    <source>
        <dbReference type="ARBA" id="ARBA00023118"/>
    </source>
</evidence>
<dbReference type="InterPro" id="IPR043518">
    <property type="entry name" value="2-5OAS_N_CS"/>
</dbReference>
<dbReference type="CDD" id="cd05400">
    <property type="entry name" value="NT_2-5OAS_ClassI-CCAase"/>
    <property type="match status" value="5"/>
</dbReference>
<feature type="compositionally biased region" description="Polar residues" evidence="23">
    <location>
        <begin position="1105"/>
        <end position="1114"/>
    </location>
</feature>
<feature type="domain" description="Polymerase nucleotidyl transferase" evidence="24">
    <location>
        <begin position="1564"/>
        <end position="1629"/>
    </location>
</feature>
<feature type="domain" description="Polymerase nucleotidyl transferase" evidence="24">
    <location>
        <begin position="784"/>
        <end position="871"/>
    </location>
</feature>
<feature type="domain" description="2'-5'-oligoadenylate synthetase 1" evidence="25">
    <location>
        <begin position="1687"/>
        <end position="1874"/>
    </location>
</feature>
<dbReference type="AlphaFoldDB" id="A0A384BXA8"/>
<dbReference type="Proteomes" id="UP000261680">
    <property type="component" value="Unplaced"/>
</dbReference>
<keyword evidence="11" id="KW-0548">Nucleotidyltransferase</keyword>
<dbReference type="GO" id="GO:0045071">
    <property type="term" value="P:negative regulation of viral genome replication"/>
    <property type="evidence" value="ECO:0007669"/>
    <property type="project" value="TreeGrafter"/>
</dbReference>
<evidence type="ECO:0000313" key="26">
    <source>
        <dbReference type="Proteomes" id="UP000261680"/>
    </source>
</evidence>
<comment type="cofactor">
    <cofactor evidence="2">
        <name>Mg(2+)</name>
        <dbReference type="ChEBI" id="CHEBI:18420"/>
    </cofactor>
</comment>
<evidence type="ECO:0000256" key="5">
    <source>
        <dbReference type="ARBA" id="ARBA00009526"/>
    </source>
</evidence>
<keyword evidence="20" id="KW-0051">Antiviral defense</keyword>
<evidence type="ECO:0000256" key="23">
    <source>
        <dbReference type="SAM" id="MobiDB-lite"/>
    </source>
</evidence>
<evidence type="ECO:0000256" key="19">
    <source>
        <dbReference type="ARBA" id="ARBA00022990"/>
    </source>
</evidence>
<dbReference type="InterPro" id="IPR002934">
    <property type="entry name" value="Polymerase_NTP_transf_dom"/>
</dbReference>
<evidence type="ECO:0000256" key="11">
    <source>
        <dbReference type="ARBA" id="ARBA00022695"/>
    </source>
</evidence>
<dbReference type="Pfam" id="PF10421">
    <property type="entry name" value="OAS1_C"/>
    <property type="match status" value="5"/>
</dbReference>
<protein>
    <recommendedName>
        <fullName evidence="22">2'-5'-oligoadenylate synthase 3</fullName>
        <ecNumber evidence="7">2.7.7.84</ecNumber>
    </recommendedName>
</protein>
<evidence type="ECO:0000256" key="4">
    <source>
        <dbReference type="ARBA" id="ARBA00004496"/>
    </source>
</evidence>
<dbReference type="OrthoDB" id="1885901at2759"/>
<dbReference type="InterPro" id="IPR043519">
    <property type="entry name" value="NT_sf"/>
</dbReference>